<dbReference type="PROSITE" id="PS50887">
    <property type="entry name" value="GGDEF"/>
    <property type="match status" value="1"/>
</dbReference>
<dbReference type="InterPro" id="IPR000014">
    <property type="entry name" value="PAS"/>
</dbReference>
<dbReference type="InterPro" id="IPR029787">
    <property type="entry name" value="Nucleotide_cyclase"/>
</dbReference>
<dbReference type="SUPFAM" id="SSF55785">
    <property type="entry name" value="PYP-like sensor domain (PAS domain)"/>
    <property type="match status" value="1"/>
</dbReference>
<evidence type="ECO:0000259" key="2">
    <source>
        <dbReference type="PROSITE" id="PS50112"/>
    </source>
</evidence>
<sequence>MAVGLLALLVVAVTVAVSERARDTSDHQRRAQAELRHAQALTERLRAAQAESLVTGSAGAQTNVEAFAVARDLQRSIDRLDALGVEPTVVEQMRTYLGQLLRAGTAALRTGIAGNRPEAYRIQRTDIEPTLNRIIDLTRNQARAQDRLADRSAAVGRWLFLGSLLLGLLLLGLLAWRFEHLARKAKVAAATRKVERQSEERLRALAEHATDVVIVLDDDLRVSWQAASMEKVFGRTPDELAGAPLRDALHPRDRDAADRRLRALLGRPVGTTSTLNVSVRDGAGHFRPVEIVAANRASDEIVGGLLLSVRDVTERHALEAELRHQAYHDALTGLANRTLFEQHLTTQLKESAETGERLAIIFLDLDDFKTINDSLGHHSGDELLRVVASRIRQQISDDDVIARLGGDEFAVLLHEHDEDSRAPQIIADKVLRSVSAPMTIGERELRVSGSAGIAISEAGRYTSADEMLRNADVAMYSSKNSGKNRVAVFTDDMHADAMRRLELTADLRRALDDGGLLLEYQPIVDISDDRVVGAEALARWPHPVYGRIPPPEFIELAEESGLILPLGEWVLDTACAQMKEWMDTGQANSSQHVSVNVSALQMADPGMHDMVRDTLVRTGLDPRQLQLEITESVLVERPEAMAEELAALIALGVRVAIDDFGTGHSVLAYLRQLPVDVLKVDKAFIDAIDLDDGQAQLAQGIINLAHALDITVVAEGIETKGQAVVLRSMGPVLGQGFLYSRPASVALAGDLLRDGVGILPEDDAQSFFPHAA</sequence>
<dbReference type="Gene3D" id="3.20.20.450">
    <property type="entry name" value="EAL domain"/>
    <property type="match status" value="1"/>
</dbReference>
<evidence type="ECO:0000256" key="1">
    <source>
        <dbReference type="SAM" id="Phobius"/>
    </source>
</evidence>
<evidence type="ECO:0000313" key="5">
    <source>
        <dbReference type="EMBL" id="UUY04026.1"/>
    </source>
</evidence>
<dbReference type="RefSeq" id="WP_353864524.1">
    <property type="nucleotide sequence ID" value="NZ_CP088295.1"/>
</dbReference>
<dbReference type="PANTHER" id="PTHR44757">
    <property type="entry name" value="DIGUANYLATE CYCLASE DGCP"/>
    <property type="match status" value="1"/>
</dbReference>
<dbReference type="InterPro" id="IPR043128">
    <property type="entry name" value="Rev_trsase/Diguanyl_cyclase"/>
</dbReference>
<dbReference type="PROSITE" id="PS50112">
    <property type="entry name" value="PAS"/>
    <property type="match status" value="1"/>
</dbReference>
<dbReference type="PROSITE" id="PS50883">
    <property type="entry name" value="EAL"/>
    <property type="match status" value="1"/>
</dbReference>
<protein>
    <submittedName>
        <fullName evidence="5">EAL domain-containing protein</fullName>
    </submittedName>
</protein>
<dbReference type="CDD" id="cd01948">
    <property type="entry name" value="EAL"/>
    <property type="match status" value="1"/>
</dbReference>
<evidence type="ECO:0000259" key="3">
    <source>
        <dbReference type="PROSITE" id="PS50883"/>
    </source>
</evidence>
<dbReference type="PANTHER" id="PTHR44757:SF2">
    <property type="entry name" value="BIOFILM ARCHITECTURE MAINTENANCE PROTEIN MBAA"/>
    <property type="match status" value="1"/>
</dbReference>
<dbReference type="Pfam" id="PF00563">
    <property type="entry name" value="EAL"/>
    <property type="match status" value="1"/>
</dbReference>
<proteinExistence type="predicted"/>
<feature type="transmembrane region" description="Helical" evidence="1">
    <location>
        <begin position="158"/>
        <end position="176"/>
    </location>
</feature>
<keyword evidence="1" id="KW-1133">Transmembrane helix</keyword>
<feature type="domain" description="EAL" evidence="3">
    <location>
        <begin position="500"/>
        <end position="756"/>
    </location>
</feature>
<feature type="domain" description="GGDEF" evidence="4">
    <location>
        <begin position="356"/>
        <end position="491"/>
    </location>
</feature>
<dbReference type="Gene3D" id="3.30.70.270">
    <property type="match status" value="1"/>
</dbReference>
<dbReference type="CDD" id="cd01949">
    <property type="entry name" value="GGDEF"/>
    <property type="match status" value="1"/>
</dbReference>
<dbReference type="SUPFAM" id="SSF55073">
    <property type="entry name" value="Nucleotide cyclase"/>
    <property type="match status" value="1"/>
</dbReference>
<dbReference type="Proteomes" id="UP001058860">
    <property type="component" value="Chromosome"/>
</dbReference>
<keyword evidence="1" id="KW-0472">Membrane</keyword>
<dbReference type="InterPro" id="IPR035965">
    <property type="entry name" value="PAS-like_dom_sf"/>
</dbReference>
<gene>
    <name evidence="5" type="ORF">LRS13_00405</name>
</gene>
<dbReference type="InterPro" id="IPR013656">
    <property type="entry name" value="PAS_4"/>
</dbReference>
<reference evidence="6" key="1">
    <citation type="submission" date="2021-11" db="EMBL/GenBank/DDBJ databases">
        <title>Cultivation dependent microbiological survey of springs from the worlds oldest radium mine currently devoted to the extraction of radon-saturated water.</title>
        <authorList>
            <person name="Kapinusova G."/>
            <person name="Smrhova T."/>
            <person name="Strejcek M."/>
            <person name="Suman J."/>
            <person name="Jani K."/>
            <person name="Pajer P."/>
            <person name="Uhlik O."/>
        </authorList>
    </citation>
    <scope>NUCLEOTIDE SEQUENCE [LARGE SCALE GENOMIC DNA]</scope>
    <source>
        <strain evidence="6">J379</strain>
    </source>
</reference>
<accession>A0ABY5PH91</accession>
<dbReference type="Gene3D" id="3.30.450.20">
    <property type="entry name" value="PAS domain"/>
    <property type="match status" value="1"/>
</dbReference>
<dbReference type="InterPro" id="IPR001633">
    <property type="entry name" value="EAL_dom"/>
</dbReference>
<dbReference type="NCBIfam" id="TIGR00229">
    <property type="entry name" value="sensory_box"/>
    <property type="match status" value="1"/>
</dbReference>
<dbReference type="InterPro" id="IPR035919">
    <property type="entry name" value="EAL_sf"/>
</dbReference>
<keyword evidence="6" id="KW-1185">Reference proteome</keyword>
<feature type="domain" description="PAS" evidence="2">
    <location>
        <begin position="198"/>
        <end position="268"/>
    </location>
</feature>
<keyword evidence="1" id="KW-0812">Transmembrane</keyword>
<organism evidence="5 6">
    <name type="scientific">Svornostia abyssi</name>
    <dbReference type="NCBI Taxonomy" id="2898438"/>
    <lineage>
        <taxon>Bacteria</taxon>
        <taxon>Bacillati</taxon>
        <taxon>Actinomycetota</taxon>
        <taxon>Thermoleophilia</taxon>
        <taxon>Solirubrobacterales</taxon>
        <taxon>Baekduiaceae</taxon>
        <taxon>Svornostia</taxon>
    </lineage>
</organism>
<dbReference type="EMBL" id="CP088295">
    <property type="protein sequence ID" value="UUY04026.1"/>
    <property type="molecule type" value="Genomic_DNA"/>
</dbReference>
<dbReference type="InterPro" id="IPR000160">
    <property type="entry name" value="GGDEF_dom"/>
</dbReference>
<evidence type="ECO:0000313" key="6">
    <source>
        <dbReference type="Proteomes" id="UP001058860"/>
    </source>
</evidence>
<dbReference type="NCBIfam" id="TIGR00254">
    <property type="entry name" value="GGDEF"/>
    <property type="match status" value="1"/>
</dbReference>
<dbReference type="InterPro" id="IPR052155">
    <property type="entry name" value="Biofilm_reg_signaling"/>
</dbReference>
<evidence type="ECO:0000259" key="4">
    <source>
        <dbReference type="PROSITE" id="PS50887"/>
    </source>
</evidence>
<dbReference type="SMART" id="SM00091">
    <property type="entry name" value="PAS"/>
    <property type="match status" value="1"/>
</dbReference>
<dbReference type="CDD" id="cd00130">
    <property type="entry name" value="PAS"/>
    <property type="match status" value="1"/>
</dbReference>
<dbReference type="SMART" id="SM00267">
    <property type="entry name" value="GGDEF"/>
    <property type="match status" value="1"/>
</dbReference>
<dbReference type="Pfam" id="PF00990">
    <property type="entry name" value="GGDEF"/>
    <property type="match status" value="1"/>
</dbReference>
<name>A0ABY5PH91_9ACTN</name>
<dbReference type="Pfam" id="PF08448">
    <property type="entry name" value="PAS_4"/>
    <property type="match status" value="1"/>
</dbReference>
<dbReference type="SUPFAM" id="SSF141868">
    <property type="entry name" value="EAL domain-like"/>
    <property type="match status" value="1"/>
</dbReference>
<dbReference type="SMART" id="SM00052">
    <property type="entry name" value="EAL"/>
    <property type="match status" value="1"/>
</dbReference>